<dbReference type="KEGG" id="hbl:XJ32_03035"/>
<dbReference type="Proteomes" id="UP000188298">
    <property type="component" value="Chromosome"/>
</dbReference>
<evidence type="ECO:0000313" key="2">
    <source>
        <dbReference type="Proteomes" id="UP000188298"/>
    </source>
</evidence>
<sequence length="74" mass="8276">MKKIVCVILLCVSCMYSSEPEITIRKQDNIDSIKALGIGYCLGYDVEKLYDEGVTPILLGFDDNERMPCVLAMP</sequence>
<gene>
    <name evidence="1" type="ORF">XJ32_03035</name>
</gene>
<dbReference type="AlphaFoldDB" id="A0A1Q2LFP5"/>
<protein>
    <submittedName>
        <fullName evidence="1">Uncharacterized protein</fullName>
    </submittedName>
</protein>
<proteinExistence type="predicted"/>
<evidence type="ECO:0000313" key="1">
    <source>
        <dbReference type="EMBL" id="AQQ59241.1"/>
    </source>
</evidence>
<reference evidence="1 2" key="1">
    <citation type="submission" date="2017-02" db="EMBL/GenBank/DDBJ databases">
        <title>Whole genome sequencing of Helicobacter bilis strain AAQJH.</title>
        <authorList>
            <person name="Conlan S."/>
            <person name="Thomas P.J."/>
            <person name="Mullikin J."/>
            <person name="Palmore T.N."/>
            <person name="Frank K.M."/>
            <person name="Segre J.A."/>
        </authorList>
    </citation>
    <scope>NUCLEOTIDE SEQUENCE [LARGE SCALE GENOMIC DNA]</scope>
    <source>
        <strain evidence="1 2">AAQJH</strain>
    </source>
</reference>
<dbReference type="EMBL" id="CP019645">
    <property type="protein sequence ID" value="AQQ59241.1"/>
    <property type="molecule type" value="Genomic_DNA"/>
</dbReference>
<accession>A0A1Q2LFP5</accession>
<organism evidence="1 2">
    <name type="scientific">Helicobacter bilis</name>
    <dbReference type="NCBI Taxonomy" id="37372"/>
    <lineage>
        <taxon>Bacteria</taxon>
        <taxon>Pseudomonadati</taxon>
        <taxon>Campylobacterota</taxon>
        <taxon>Epsilonproteobacteria</taxon>
        <taxon>Campylobacterales</taxon>
        <taxon>Helicobacteraceae</taxon>
        <taxon>Helicobacter</taxon>
    </lineage>
</organism>
<name>A0A1Q2LFP5_9HELI</name>